<feature type="transmembrane region" description="Helical" evidence="1">
    <location>
        <begin position="100"/>
        <end position="122"/>
    </location>
</feature>
<reference evidence="3" key="1">
    <citation type="submission" date="2011-08" db="EMBL/GenBank/DDBJ databases">
        <authorList>
            <person name="Rombauts S."/>
        </authorList>
    </citation>
    <scope>NUCLEOTIDE SEQUENCE</scope>
    <source>
        <strain evidence="3">London</strain>
    </source>
</reference>
<evidence type="ECO:0000256" key="1">
    <source>
        <dbReference type="SAM" id="Phobius"/>
    </source>
</evidence>
<evidence type="ECO:0000313" key="3">
    <source>
        <dbReference type="Proteomes" id="UP000015104"/>
    </source>
</evidence>
<keyword evidence="1" id="KW-0472">Membrane</keyword>
<feature type="transmembrane region" description="Helical" evidence="1">
    <location>
        <begin position="70"/>
        <end position="94"/>
    </location>
</feature>
<dbReference type="EMBL" id="CAEY01000838">
    <property type="status" value="NOT_ANNOTATED_CDS"/>
    <property type="molecule type" value="Genomic_DNA"/>
</dbReference>
<feature type="transmembrane region" description="Helical" evidence="1">
    <location>
        <begin position="12"/>
        <end position="31"/>
    </location>
</feature>
<keyword evidence="3" id="KW-1185">Reference proteome</keyword>
<feature type="transmembrane region" description="Helical" evidence="1">
    <location>
        <begin position="37"/>
        <end position="58"/>
    </location>
</feature>
<dbReference type="AlphaFoldDB" id="T1JY20"/>
<proteinExistence type="predicted"/>
<keyword evidence="1" id="KW-0812">Transmembrane</keyword>
<evidence type="ECO:0000313" key="2">
    <source>
        <dbReference type="EnsemblMetazoa" id="tetur02g14040.1"/>
    </source>
</evidence>
<dbReference type="Proteomes" id="UP000015104">
    <property type="component" value="Unassembled WGS sequence"/>
</dbReference>
<reference evidence="2" key="2">
    <citation type="submission" date="2015-06" db="UniProtKB">
        <authorList>
            <consortium name="EnsemblMetazoa"/>
        </authorList>
    </citation>
    <scope>IDENTIFICATION</scope>
</reference>
<organism evidence="2 3">
    <name type="scientific">Tetranychus urticae</name>
    <name type="common">Two-spotted spider mite</name>
    <dbReference type="NCBI Taxonomy" id="32264"/>
    <lineage>
        <taxon>Eukaryota</taxon>
        <taxon>Metazoa</taxon>
        <taxon>Ecdysozoa</taxon>
        <taxon>Arthropoda</taxon>
        <taxon>Chelicerata</taxon>
        <taxon>Arachnida</taxon>
        <taxon>Acari</taxon>
        <taxon>Acariformes</taxon>
        <taxon>Trombidiformes</taxon>
        <taxon>Prostigmata</taxon>
        <taxon>Eleutherengona</taxon>
        <taxon>Raphignathae</taxon>
        <taxon>Tetranychoidea</taxon>
        <taxon>Tetranychidae</taxon>
        <taxon>Tetranychus</taxon>
    </lineage>
</organism>
<dbReference type="HOGENOM" id="CLU_146953_0_0_1"/>
<accession>T1JY20</accession>
<keyword evidence="1" id="KW-1133">Transmembrane helix</keyword>
<protein>
    <submittedName>
        <fullName evidence="2">Uncharacterized protein</fullName>
    </submittedName>
</protein>
<dbReference type="EnsemblMetazoa" id="tetur02g14040.1">
    <property type="protein sequence ID" value="tetur02g14040.1"/>
    <property type="gene ID" value="tetur02g14040"/>
</dbReference>
<name>T1JY20_TETUR</name>
<sequence length="135" mass="14708">MENQRRSSVKLWLLGIYSFVIALNIVTFISAIFTYNVTGICLNILSIVIDGVLLTAIVKEWRVVLNIGRIVLTIVIVILAIAIVFDGIAIGNVAAVERNALITIEVILSVSLLCNGFLFVLFGKYTAELSSSSYA</sequence>